<accession>A0A3M0FTA9</accession>
<dbReference type="PROSITE" id="PS50995">
    <property type="entry name" value="HTH_MARR_2"/>
    <property type="match status" value="1"/>
</dbReference>
<evidence type="ECO:0000313" key="3">
    <source>
        <dbReference type="Proteomes" id="UP000281985"/>
    </source>
</evidence>
<evidence type="ECO:0000313" key="2">
    <source>
        <dbReference type="EMBL" id="RMB56040.1"/>
    </source>
</evidence>
<dbReference type="InterPro" id="IPR000835">
    <property type="entry name" value="HTH_MarR-typ"/>
</dbReference>
<dbReference type="OrthoDB" id="1444917at2"/>
<comment type="caution">
    <text evidence="2">The sequence shown here is derived from an EMBL/GenBank/DDBJ whole genome shotgun (WGS) entry which is preliminary data.</text>
</comment>
<dbReference type="Proteomes" id="UP000281985">
    <property type="component" value="Unassembled WGS sequence"/>
</dbReference>
<proteinExistence type="predicted"/>
<dbReference type="InterPro" id="IPR036388">
    <property type="entry name" value="WH-like_DNA-bd_sf"/>
</dbReference>
<feature type="domain" description="HTH marR-type" evidence="1">
    <location>
        <begin position="10"/>
        <end position="136"/>
    </location>
</feature>
<organism evidence="2 3">
    <name type="scientific">Dokdonia sinensis</name>
    <dbReference type="NCBI Taxonomy" id="2479847"/>
    <lineage>
        <taxon>Bacteria</taxon>
        <taxon>Pseudomonadati</taxon>
        <taxon>Bacteroidota</taxon>
        <taxon>Flavobacteriia</taxon>
        <taxon>Flavobacteriales</taxon>
        <taxon>Flavobacteriaceae</taxon>
        <taxon>Dokdonia</taxon>
    </lineage>
</organism>
<dbReference type="SMART" id="SM00347">
    <property type="entry name" value="HTH_MARR"/>
    <property type="match status" value="1"/>
</dbReference>
<dbReference type="SUPFAM" id="SSF46785">
    <property type="entry name" value="Winged helix' DNA-binding domain"/>
    <property type="match status" value="1"/>
</dbReference>
<gene>
    <name evidence="2" type="ORF">EAX61_16280</name>
</gene>
<dbReference type="GO" id="GO:0003700">
    <property type="term" value="F:DNA-binding transcription factor activity"/>
    <property type="evidence" value="ECO:0007669"/>
    <property type="project" value="InterPro"/>
</dbReference>
<name>A0A3M0FTA9_9FLAO</name>
<keyword evidence="3" id="KW-1185">Reference proteome</keyword>
<dbReference type="Gene3D" id="1.10.10.10">
    <property type="entry name" value="Winged helix-like DNA-binding domain superfamily/Winged helix DNA-binding domain"/>
    <property type="match status" value="1"/>
</dbReference>
<dbReference type="RefSeq" id="WP_121918766.1">
    <property type="nucleotide sequence ID" value="NZ_REFV01000034.1"/>
</dbReference>
<dbReference type="Pfam" id="PF12802">
    <property type="entry name" value="MarR_2"/>
    <property type="match status" value="1"/>
</dbReference>
<sequence>MESESNFSYQDCISNKVMQLNRIIANIFRKYLKPFGITDSQLSILFVLAKKSDLNQKKLSELVVLEKSSLNRNLSRLENANLISKNDFPYINITDNGRDLVLRITPEWKKAMVESEKLLQNDGKIALEVIMNNIKQ</sequence>
<evidence type="ECO:0000259" key="1">
    <source>
        <dbReference type="PROSITE" id="PS50995"/>
    </source>
</evidence>
<dbReference type="InterPro" id="IPR036390">
    <property type="entry name" value="WH_DNA-bd_sf"/>
</dbReference>
<dbReference type="AlphaFoldDB" id="A0A3M0FTA9"/>
<dbReference type="EMBL" id="REFV01000034">
    <property type="protein sequence ID" value="RMB56040.1"/>
    <property type="molecule type" value="Genomic_DNA"/>
</dbReference>
<protein>
    <submittedName>
        <fullName evidence="2">MarR family transcriptional regulator</fullName>
    </submittedName>
</protein>
<reference evidence="2 3" key="1">
    <citation type="submission" date="2018-10" db="EMBL/GenBank/DDBJ databases">
        <title>Dokdonia luteus sp. nov., isolated from sea water.</title>
        <authorList>
            <person name="Zhou L.Y."/>
            <person name="Du Z.J."/>
        </authorList>
    </citation>
    <scope>NUCLEOTIDE SEQUENCE [LARGE SCALE GENOMIC DNA]</scope>
    <source>
        <strain evidence="2 3">SH27</strain>
    </source>
</reference>